<gene>
    <name evidence="1" type="ORF">Tci_881137</name>
</gene>
<sequence length="75" mass="8469">MLHELRASLSIRLANRVILPLQMLMLSSREKLIRRSRTGTELLANLCANLEKQCLQGVLNGRRKVGVGTYVNHLT</sequence>
<evidence type="ECO:0000313" key="1">
    <source>
        <dbReference type="EMBL" id="GFD09168.1"/>
    </source>
</evidence>
<dbReference type="AlphaFoldDB" id="A0A699TIZ1"/>
<name>A0A699TIZ1_TANCI</name>
<organism evidence="1">
    <name type="scientific">Tanacetum cinerariifolium</name>
    <name type="common">Dalmatian daisy</name>
    <name type="synonym">Chrysanthemum cinerariifolium</name>
    <dbReference type="NCBI Taxonomy" id="118510"/>
    <lineage>
        <taxon>Eukaryota</taxon>
        <taxon>Viridiplantae</taxon>
        <taxon>Streptophyta</taxon>
        <taxon>Embryophyta</taxon>
        <taxon>Tracheophyta</taxon>
        <taxon>Spermatophyta</taxon>
        <taxon>Magnoliopsida</taxon>
        <taxon>eudicotyledons</taxon>
        <taxon>Gunneridae</taxon>
        <taxon>Pentapetalae</taxon>
        <taxon>asterids</taxon>
        <taxon>campanulids</taxon>
        <taxon>Asterales</taxon>
        <taxon>Asteraceae</taxon>
        <taxon>Asteroideae</taxon>
        <taxon>Anthemideae</taxon>
        <taxon>Anthemidinae</taxon>
        <taxon>Tanacetum</taxon>
    </lineage>
</organism>
<comment type="caution">
    <text evidence="1">The sequence shown here is derived from an EMBL/GenBank/DDBJ whole genome shotgun (WGS) entry which is preliminary data.</text>
</comment>
<dbReference type="EMBL" id="BKCJ011243515">
    <property type="protein sequence ID" value="GFD09168.1"/>
    <property type="molecule type" value="Genomic_DNA"/>
</dbReference>
<accession>A0A699TIZ1</accession>
<proteinExistence type="predicted"/>
<protein>
    <submittedName>
        <fullName evidence="1">Uncharacterized protein</fullName>
    </submittedName>
</protein>
<reference evidence="1" key="1">
    <citation type="journal article" date="2019" name="Sci. Rep.">
        <title>Draft genome of Tanacetum cinerariifolium, the natural source of mosquito coil.</title>
        <authorList>
            <person name="Yamashiro T."/>
            <person name="Shiraishi A."/>
            <person name="Satake H."/>
            <person name="Nakayama K."/>
        </authorList>
    </citation>
    <scope>NUCLEOTIDE SEQUENCE</scope>
</reference>